<dbReference type="InterPro" id="IPR036249">
    <property type="entry name" value="Thioredoxin-like_sf"/>
</dbReference>
<evidence type="ECO:0000313" key="2">
    <source>
        <dbReference type="Proteomes" id="UP000462152"/>
    </source>
</evidence>
<reference evidence="1 2" key="1">
    <citation type="submission" date="2019-12" db="EMBL/GenBank/DDBJ databases">
        <authorList>
            <person name="Li J."/>
            <person name="Shi Y."/>
            <person name="Xu G."/>
            <person name="Xiao D."/>
            <person name="Ran X."/>
        </authorList>
    </citation>
    <scope>NUCLEOTIDE SEQUENCE [LARGE SCALE GENOMIC DNA]</scope>
    <source>
        <strain evidence="1 2">JCM 15915</strain>
    </source>
</reference>
<dbReference type="SUPFAM" id="SSF52833">
    <property type="entry name" value="Thioredoxin-like"/>
    <property type="match status" value="1"/>
</dbReference>
<dbReference type="PANTHER" id="PTHR31902:SF22">
    <property type="entry name" value="SLL1203 PROTEIN"/>
    <property type="match status" value="1"/>
</dbReference>
<accession>A0A7K1LKJ5</accession>
<dbReference type="AlphaFoldDB" id="A0A7K1LKJ5"/>
<protein>
    <submittedName>
        <fullName evidence="1">Sucrase ferredoxin</fullName>
    </submittedName>
</protein>
<evidence type="ECO:0000313" key="1">
    <source>
        <dbReference type="EMBL" id="MUN55645.1"/>
    </source>
</evidence>
<keyword evidence="2" id="KW-1185">Reference proteome</keyword>
<proteinExistence type="predicted"/>
<comment type="caution">
    <text evidence="1">The sequence shown here is derived from an EMBL/GenBank/DDBJ whole genome shotgun (WGS) entry which is preliminary data.</text>
</comment>
<dbReference type="RefSeq" id="WP_129315957.1">
    <property type="nucleotide sequence ID" value="NZ_NOIQ01000015.1"/>
</dbReference>
<dbReference type="PANTHER" id="PTHR31902">
    <property type="entry name" value="ACTIN PATCHES DISTAL PROTEIN 1"/>
    <property type="match status" value="1"/>
</dbReference>
<dbReference type="CDD" id="cd03062">
    <property type="entry name" value="TRX_Fd_Sucrase"/>
    <property type="match status" value="1"/>
</dbReference>
<name>A0A7K1LKJ5_9MICC</name>
<dbReference type="Proteomes" id="UP000462152">
    <property type="component" value="Unassembled WGS sequence"/>
</dbReference>
<dbReference type="OrthoDB" id="3399139at2"/>
<dbReference type="Gene3D" id="3.40.30.10">
    <property type="entry name" value="Glutaredoxin"/>
    <property type="match status" value="1"/>
</dbReference>
<gene>
    <name evidence="1" type="ORF">GMA10_10550</name>
</gene>
<dbReference type="EMBL" id="WOGT01000007">
    <property type="protein sequence ID" value="MUN55645.1"/>
    <property type="molecule type" value="Genomic_DNA"/>
</dbReference>
<organism evidence="1 2">
    <name type="scientific">Rothia koreensis</name>
    <dbReference type="NCBI Taxonomy" id="592378"/>
    <lineage>
        <taxon>Bacteria</taxon>
        <taxon>Bacillati</taxon>
        <taxon>Actinomycetota</taxon>
        <taxon>Actinomycetes</taxon>
        <taxon>Micrococcales</taxon>
        <taxon>Micrococcaceae</taxon>
        <taxon>Rothia</taxon>
    </lineage>
</organism>
<dbReference type="InterPro" id="IPR009737">
    <property type="entry name" value="Aim32/Apd1-like"/>
</dbReference>
<dbReference type="Pfam" id="PF06999">
    <property type="entry name" value="Suc_Fer-like"/>
    <property type="match status" value="1"/>
</dbReference>
<sequence length="310" mass="33618">MSASSFPARCADAARQRGDSIGGTAPRGTYWVLIEYRGGWPVNGFDGLDLDPDVKTDVFNAARALRARILLIRRHGKRAREGSAHWAVMHLGGPGNLVQLWGTWSEDSDLLGIVSALQRCTEASASSRAVQNPLVLVCAHGQHDVCCAIRGRPVAAALDQRWPECVWECTHVGGDRFAANILLVPDGVYYGNVDADSAVGVVDRYLSGRVVGEYLRGYTDHGPMEQAAIRAALNRNGPAGRFDYTIADVAVDDGLWTVRVRGRRPNQTDLDVGLRVSRSDPEYLTCRGLERAVASRIGVVSVRPVDAGTR</sequence>